<feature type="region of interest" description="Disordered" evidence="1">
    <location>
        <begin position="139"/>
        <end position="202"/>
    </location>
</feature>
<feature type="region of interest" description="Disordered" evidence="1">
    <location>
        <begin position="1"/>
        <end position="109"/>
    </location>
</feature>
<evidence type="ECO:0000256" key="1">
    <source>
        <dbReference type="SAM" id="MobiDB-lite"/>
    </source>
</evidence>
<keyword evidence="5" id="KW-1185">Reference proteome</keyword>
<keyword evidence="2" id="KW-1133">Transmembrane helix</keyword>
<accession>A0A846YEU0</accession>
<feature type="transmembrane region" description="Helical" evidence="2">
    <location>
        <begin position="112"/>
        <end position="135"/>
    </location>
</feature>
<feature type="compositionally biased region" description="Basic and acidic residues" evidence="1">
    <location>
        <begin position="8"/>
        <end position="17"/>
    </location>
</feature>
<reference evidence="4 5" key="1">
    <citation type="submission" date="2020-04" db="EMBL/GenBank/DDBJ databases">
        <title>MicrobeNet Type strains.</title>
        <authorList>
            <person name="Nicholson A.C."/>
        </authorList>
    </citation>
    <scope>NUCLEOTIDE SEQUENCE [LARGE SCALE GENOMIC DNA]</scope>
    <source>
        <strain evidence="4 5">JCM 3332</strain>
    </source>
</reference>
<gene>
    <name evidence="4" type="ORF">HGA15_09445</name>
</gene>
<feature type="compositionally biased region" description="Low complexity" evidence="1">
    <location>
        <begin position="192"/>
        <end position="202"/>
    </location>
</feature>
<dbReference type="Pfam" id="PF18914">
    <property type="entry name" value="DUF5666"/>
    <property type="match status" value="1"/>
</dbReference>
<keyword evidence="2" id="KW-0812">Transmembrane</keyword>
<evidence type="ECO:0000313" key="4">
    <source>
        <dbReference type="EMBL" id="NKY56371.1"/>
    </source>
</evidence>
<feature type="domain" description="DUF5666" evidence="3">
    <location>
        <begin position="192"/>
        <end position="256"/>
    </location>
</feature>
<keyword evidence="2" id="KW-0472">Membrane</keyword>
<dbReference type="InterPro" id="IPR043724">
    <property type="entry name" value="DUF5666"/>
</dbReference>
<sequence>MTNPNDPWARRPDDDPTQRLGQPGESATEKMPTADGPGFVEPTTAYPGTDPYGGWGQGPNPTREMPTYDSYAYGSNPQWSAGGPGLQDPYGQSGGHPPGQEPPRPPSNKTGIWLGVGLAAIVLIGLAGVGAGLLFSGGDSQSTAGDDTTTSRTLGRQAPPLPEESFPELPPLPGDPGMPDSGDPNAGGTTMGTISSNSGGTLTLSTLTGTEVTVHTTEATQVISLAGATVEALPAGDLVIVQGQQSPDGSIQAEVIISTALDGGGR</sequence>
<name>A0A846YEU0_9NOCA</name>
<dbReference type="RefSeq" id="WP_062977669.1">
    <property type="nucleotide sequence ID" value="NZ_JAAXOT010000004.1"/>
</dbReference>
<evidence type="ECO:0000313" key="5">
    <source>
        <dbReference type="Proteomes" id="UP000570678"/>
    </source>
</evidence>
<evidence type="ECO:0000256" key="2">
    <source>
        <dbReference type="SAM" id="Phobius"/>
    </source>
</evidence>
<feature type="compositionally biased region" description="Polar residues" evidence="1">
    <location>
        <begin position="139"/>
        <end position="154"/>
    </location>
</feature>
<protein>
    <recommendedName>
        <fullName evidence="3">DUF5666 domain-containing protein</fullName>
    </recommendedName>
</protein>
<dbReference type="AlphaFoldDB" id="A0A846YEU0"/>
<proteinExistence type="predicted"/>
<dbReference type="EMBL" id="JAAXOT010000004">
    <property type="protein sequence ID" value="NKY56371.1"/>
    <property type="molecule type" value="Genomic_DNA"/>
</dbReference>
<organism evidence="4 5">
    <name type="scientific">Nocardia flavorosea</name>
    <dbReference type="NCBI Taxonomy" id="53429"/>
    <lineage>
        <taxon>Bacteria</taxon>
        <taxon>Bacillati</taxon>
        <taxon>Actinomycetota</taxon>
        <taxon>Actinomycetes</taxon>
        <taxon>Mycobacteriales</taxon>
        <taxon>Nocardiaceae</taxon>
        <taxon>Nocardia</taxon>
    </lineage>
</organism>
<dbReference type="Proteomes" id="UP000570678">
    <property type="component" value="Unassembled WGS sequence"/>
</dbReference>
<comment type="caution">
    <text evidence="4">The sequence shown here is derived from an EMBL/GenBank/DDBJ whole genome shotgun (WGS) entry which is preliminary data.</text>
</comment>
<evidence type="ECO:0000259" key="3">
    <source>
        <dbReference type="Pfam" id="PF18914"/>
    </source>
</evidence>